<accession>A0A6A7A5F0</accession>
<protein>
    <submittedName>
        <fullName evidence="2">Uncharacterized protein</fullName>
    </submittedName>
</protein>
<evidence type="ECO:0000256" key="1">
    <source>
        <dbReference type="SAM" id="MobiDB-lite"/>
    </source>
</evidence>
<feature type="region of interest" description="Disordered" evidence="1">
    <location>
        <begin position="179"/>
        <end position="201"/>
    </location>
</feature>
<sequence length="201" mass="22318">MRPYTTLCIATAALTSAKSHTSSDKEMQLEHRNTHSRDFTVTKSNNNDVEGRHIAGEKTSMEMIISKKVGHGLQEAGGVVEIPKRSHDQNEQDEDTEDTLETEAVKEKKMDARDCSRPGESTATMHLPTILLVVAAALALTSAKDEQNNKPTLYPECWRPRLRFARTNAAVVVVGKVDTEKPEGDNGVDSKPWPDYPDHCY</sequence>
<dbReference type="EMBL" id="MU006223">
    <property type="protein sequence ID" value="KAF2827907.1"/>
    <property type="molecule type" value="Genomic_DNA"/>
</dbReference>
<organism evidence="2 3">
    <name type="scientific">Ophiobolus disseminans</name>
    <dbReference type="NCBI Taxonomy" id="1469910"/>
    <lineage>
        <taxon>Eukaryota</taxon>
        <taxon>Fungi</taxon>
        <taxon>Dikarya</taxon>
        <taxon>Ascomycota</taxon>
        <taxon>Pezizomycotina</taxon>
        <taxon>Dothideomycetes</taxon>
        <taxon>Pleosporomycetidae</taxon>
        <taxon>Pleosporales</taxon>
        <taxon>Pleosporineae</taxon>
        <taxon>Phaeosphaeriaceae</taxon>
        <taxon>Ophiobolus</taxon>
    </lineage>
</organism>
<proteinExistence type="predicted"/>
<reference evidence="2" key="1">
    <citation type="journal article" date="2020" name="Stud. Mycol.">
        <title>101 Dothideomycetes genomes: a test case for predicting lifestyles and emergence of pathogens.</title>
        <authorList>
            <person name="Haridas S."/>
            <person name="Albert R."/>
            <person name="Binder M."/>
            <person name="Bloem J."/>
            <person name="Labutti K."/>
            <person name="Salamov A."/>
            <person name="Andreopoulos B."/>
            <person name="Baker S."/>
            <person name="Barry K."/>
            <person name="Bills G."/>
            <person name="Bluhm B."/>
            <person name="Cannon C."/>
            <person name="Castanera R."/>
            <person name="Culley D."/>
            <person name="Daum C."/>
            <person name="Ezra D."/>
            <person name="Gonzalez J."/>
            <person name="Henrissat B."/>
            <person name="Kuo A."/>
            <person name="Liang C."/>
            <person name="Lipzen A."/>
            <person name="Lutzoni F."/>
            <person name="Magnuson J."/>
            <person name="Mondo S."/>
            <person name="Nolan M."/>
            <person name="Ohm R."/>
            <person name="Pangilinan J."/>
            <person name="Park H.-J."/>
            <person name="Ramirez L."/>
            <person name="Alfaro M."/>
            <person name="Sun H."/>
            <person name="Tritt A."/>
            <person name="Yoshinaga Y."/>
            <person name="Zwiers L.-H."/>
            <person name="Turgeon B."/>
            <person name="Goodwin S."/>
            <person name="Spatafora J."/>
            <person name="Crous P."/>
            <person name="Grigoriev I."/>
        </authorList>
    </citation>
    <scope>NUCLEOTIDE SEQUENCE</scope>
    <source>
        <strain evidence="2">CBS 113818</strain>
    </source>
</reference>
<gene>
    <name evidence="2" type="ORF">CC86DRAFT_404941</name>
</gene>
<name>A0A6A7A5F0_9PLEO</name>
<feature type="region of interest" description="Disordered" evidence="1">
    <location>
        <begin position="82"/>
        <end position="121"/>
    </location>
</feature>
<dbReference type="Proteomes" id="UP000799424">
    <property type="component" value="Unassembled WGS sequence"/>
</dbReference>
<evidence type="ECO:0000313" key="3">
    <source>
        <dbReference type="Proteomes" id="UP000799424"/>
    </source>
</evidence>
<feature type="compositionally biased region" description="Acidic residues" evidence="1">
    <location>
        <begin position="91"/>
        <end position="101"/>
    </location>
</feature>
<keyword evidence="3" id="KW-1185">Reference proteome</keyword>
<dbReference type="AlphaFoldDB" id="A0A6A7A5F0"/>
<evidence type="ECO:0000313" key="2">
    <source>
        <dbReference type="EMBL" id="KAF2827907.1"/>
    </source>
</evidence>
<feature type="compositionally biased region" description="Basic and acidic residues" evidence="1">
    <location>
        <begin position="103"/>
        <end position="117"/>
    </location>
</feature>